<name>A0A5B7G044_PORTR</name>
<protein>
    <submittedName>
        <fullName evidence="1">Uncharacterized protein</fullName>
    </submittedName>
</protein>
<keyword evidence="2" id="KW-1185">Reference proteome</keyword>
<evidence type="ECO:0000313" key="2">
    <source>
        <dbReference type="Proteomes" id="UP000324222"/>
    </source>
</evidence>
<dbReference type="AlphaFoldDB" id="A0A5B7G044"/>
<reference evidence="1 2" key="1">
    <citation type="submission" date="2019-05" db="EMBL/GenBank/DDBJ databases">
        <title>Another draft genome of Portunus trituberculatus and its Hox gene families provides insights of decapod evolution.</title>
        <authorList>
            <person name="Jeong J.-H."/>
            <person name="Song I."/>
            <person name="Kim S."/>
            <person name="Choi T."/>
            <person name="Kim D."/>
            <person name="Ryu S."/>
            <person name="Kim W."/>
        </authorList>
    </citation>
    <scope>NUCLEOTIDE SEQUENCE [LARGE SCALE GENOMIC DNA]</scope>
    <source>
        <tissue evidence="1">Muscle</tissue>
    </source>
</reference>
<accession>A0A5B7G044</accession>
<proteinExistence type="predicted"/>
<dbReference type="EMBL" id="VSRR010009828">
    <property type="protein sequence ID" value="MPC50945.1"/>
    <property type="molecule type" value="Genomic_DNA"/>
</dbReference>
<sequence length="100" mass="11240">MEEWKKNPERLGTQFLGAWLVISTGKTLCLSSDLNGSNCTQQTNGDLAGFQIIDSQTRTWTYPQAYLRRHTAGKLMWSRPPLPHAAYVGVLLSCQQLQSK</sequence>
<dbReference type="Proteomes" id="UP000324222">
    <property type="component" value="Unassembled WGS sequence"/>
</dbReference>
<evidence type="ECO:0000313" key="1">
    <source>
        <dbReference type="EMBL" id="MPC50945.1"/>
    </source>
</evidence>
<comment type="caution">
    <text evidence="1">The sequence shown here is derived from an EMBL/GenBank/DDBJ whole genome shotgun (WGS) entry which is preliminary data.</text>
</comment>
<organism evidence="1 2">
    <name type="scientific">Portunus trituberculatus</name>
    <name type="common">Swimming crab</name>
    <name type="synonym">Neptunus trituberculatus</name>
    <dbReference type="NCBI Taxonomy" id="210409"/>
    <lineage>
        <taxon>Eukaryota</taxon>
        <taxon>Metazoa</taxon>
        <taxon>Ecdysozoa</taxon>
        <taxon>Arthropoda</taxon>
        <taxon>Crustacea</taxon>
        <taxon>Multicrustacea</taxon>
        <taxon>Malacostraca</taxon>
        <taxon>Eumalacostraca</taxon>
        <taxon>Eucarida</taxon>
        <taxon>Decapoda</taxon>
        <taxon>Pleocyemata</taxon>
        <taxon>Brachyura</taxon>
        <taxon>Eubrachyura</taxon>
        <taxon>Portunoidea</taxon>
        <taxon>Portunidae</taxon>
        <taxon>Portuninae</taxon>
        <taxon>Portunus</taxon>
    </lineage>
</organism>
<gene>
    <name evidence="1" type="ORF">E2C01_044780</name>
</gene>